<dbReference type="EC" id="2.7.4.27" evidence="5"/>
<evidence type="ECO:0000313" key="7">
    <source>
        <dbReference type="Proteomes" id="UP001224418"/>
    </source>
</evidence>
<dbReference type="HAMAP" id="MF_00921">
    <property type="entry name" value="PDRP"/>
    <property type="match status" value="1"/>
</dbReference>
<dbReference type="InterPro" id="IPR026565">
    <property type="entry name" value="PPDK_reg"/>
</dbReference>
<protein>
    <recommendedName>
        <fullName evidence="5">Putative pyruvate, phosphate dikinase regulatory protein</fullName>
        <shortName evidence="5">PPDK regulatory protein</shortName>
        <ecNumber evidence="5">2.7.11.32</ecNumber>
        <ecNumber evidence="5">2.7.4.27</ecNumber>
    </recommendedName>
</protein>
<evidence type="ECO:0000256" key="4">
    <source>
        <dbReference type="ARBA" id="ARBA00022777"/>
    </source>
</evidence>
<organism evidence="6 7">
    <name type="scientific">Hathewaya limosa</name>
    <name type="common">Clostridium limosum</name>
    <dbReference type="NCBI Taxonomy" id="1536"/>
    <lineage>
        <taxon>Bacteria</taxon>
        <taxon>Bacillati</taxon>
        <taxon>Bacillota</taxon>
        <taxon>Clostridia</taxon>
        <taxon>Eubacteriales</taxon>
        <taxon>Clostridiaceae</taxon>
        <taxon>Hathewaya</taxon>
    </lineage>
</organism>
<keyword evidence="4 5" id="KW-0418">Kinase</keyword>
<sequence>MSVTMYAISDSIGETAERVALAAACQFKTKITVKRISYMKTMETVSKFIDSLDSKEKVIIVSTIVLADVREFLTQRCIGKGIAIVNVLGPIMNVTSSLIGEMPEYNPGAVWNVDEQYYKRIEAMEFAIQYDDSKDYSGIEHADVVLVGLSRTSKTPLSMYLANKGLKTLNVPLIPEVPVPESLFKINRKKIFGLQINPLELIEIRKNRIGKYASHSCIEYADDARILEELDYADKIIKRLGCKTIDVTKRAIEDTALIILNSINKNNDNREV</sequence>
<name>A0ABU0JTV8_HATLI</name>
<comment type="catalytic activity">
    <reaction evidence="5">
        <text>N(tele)-phospho-L-histidyl/O-phospho-L-threonyl-[pyruvate, phosphate dikinase] + phosphate + H(+) = N(tele)-phospho-L-histidyl/L-threonyl-[pyruvate, phosphate dikinase] + diphosphate</text>
        <dbReference type="Rhea" id="RHEA:43696"/>
        <dbReference type="Rhea" id="RHEA-COMP:10650"/>
        <dbReference type="Rhea" id="RHEA-COMP:10651"/>
        <dbReference type="ChEBI" id="CHEBI:15378"/>
        <dbReference type="ChEBI" id="CHEBI:30013"/>
        <dbReference type="ChEBI" id="CHEBI:33019"/>
        <dbReference type="ChEBI" id="CHEBI:43474"/>
        <dbReference type="ChEBI" id="CHEBI:61977"/>
        <dbReference type="ChEBI" id="CHEBI:83586"/>
        <dbReference type="EC" id="2.7.4.27"/>
    </reaction>
</comment>
<proteinExistence type="inferred from homology"/>
<dbReference type="Proteomes" id="UP001224418">
    <property type="component" value="Unassembled WGS sequence"/>
</dbReference>
<gene>
    <name evidence="6" type="ORF">QOZ93_002275</name>
</gene>
<keyword evidence="7" id="KW-1185">Reference proteome</keyword>
<accession>A0ABU0JTV8</accession>
<dbReference type="RefSeq" id="WP_307356555.1">
    <property type="nucleotide sequence ID" value="NZ_BAAACJ010000015.1"/>
</dbReference>
<evidence type="ECO:0000313" key="6">
    <source>
        <dbReference type="EMBL" id="MDQ0480527.1"/>
    </source>
</evidence>
<dbReference type="Pfam" id="PF03618">
    <property type="entry name" value="Kinase-PPPase"/>
    <property type="match status" value="1"/>
</dbReference>
<dbReference type="InterPro" id="IPR005177">
    <property type="entry name" value="Kinase-pyrophosphorylase"/>
</dbReference>
<dbReference type="NCBIfam" id="NF003742">
    <property type="entry name" value="PRK05339.1"/>
    <property type="match status" value="1"/>
</dbReference>
<reference evidence="6 7" key="1">
    <citation type="submission" date="2023-07" db="EMBL/GenBank/DDBJ databases">
        <title>Genomic Encyclopedia of Type Strains, Phase IV (KMG-IV): sequencing the most valuable type-strain genomes for metagenomic binning, comparative biology and taxonomic classification.</title>
        <authorList>
            <person name="Goeker M."/>
        </authorList>
    </citation>
    <scope>NUCLEOTIDE SEQUENCE [LARGE SCALE GENOMIC DNA]</scope>
    <source>
        <strain evidence="6 7">DSM 1400</strain>
    </source>
</reference>
<comment type="function">
    <text evidence="5">Bifunctional serine/threonine kinase and phosphorylase involved in the regulation of the pyruvate, phosphate dikinase (PPDK) by catalyzing its phosphorylation/dephosphorylation.</text>
</comment>
<evidence type="ECO:0000256" key="5">
    <source>
        <dbReference type="HAMAP-Rule" id="MF_00921"/>
    </source>
</evidence>
<comment type="catalytic activity">
    <reaction evidence="5">
        <text>N(tele)-phospho-L-histidyl/L-threonyl-[pyruvate, phosphate dikinase] + ADP = N(tele)-phospho-L-histidyl/O-phospho-L-threonyl-[pyruvate, phosphate dikinase] + AMP + H(+)</text>
        <dbReference type="Rhea" id="RHEA:43692"/>
        <dbReference type="Rhea" id="RHEA-COMP:10650"/>
        <dbReference type="Rhea" id="RHEA-COMP:10651"/>
        <dbReference type="ChEBI" id="CHEBI:15378"/>
        <dbReference type="ChEBI" id="CHEBI:30013"/>
        <dbReference type="ChEBI" id="CHEBI:61977"/>
        <dbReference type="ChEBI" id="CHEBI:83586"/>
        <dbReference type="ChEBI" id="CHEBI:456215"/>
        <dbReference type="ChEBI" id="CHEBI:456216"/>
        <dbReference type="EC" id="2.7.11.32"/>
    </reaction>
</comment>
<feature type="binding site" evidence="5">
    <location>
        <begin position="148"/>
        <end position="155"/>
    </location>
    <ligand>
        <name>ADP</name>
        <dbReference type="ChEBI" id="CHEBI:456216"/>
    </ligand>
</feature>
<keyword evidence="3 5" id="KW-0547">Nucleotide-binding</keyword>
<dbReference type="EMBL" id="JAUSWN010000021">
    <property type="protein sequence ID" value="MDQ0480527.1"/>
    <property type="molecule type" value="Genomic_DNA"/>
</dbReference>
<dbReference type="PANTHER" id="PTHR31756:SF3">
    <property type="entry name" value="PYRUVATE, PHOSPHATE DIKINASE REGULATORY PROTEIN 1, CHLOROPLASTIC"/>
    <property type="match status" value="1"/>
</dbReference>
<comment type="caution">
    <text evidence="6">The sequence shown here is derived from an EMBL/GenBank/DDBJ whole genome shotgun (WGS) entry which is preliminary data.</text>
</comment>
<keyword evidence="1 5" id="KW-0723">Serine/threonine-protein kinase</keyword>
<evidence type="ECO:0000256" key="1">
    <source>
        <dbReference type="ARBA" id="ARBA00022527"/>
    </source>
</evidence>
<comment type="similarity">
    <text evidence="5">Belongs to the pyruvate, phosphate/water dikinase regulatory protein family. PDRP subfamily.</text>
</comment>
<evidence type="ECO:0000256" key="2">
    <source>
        <dbReference type="ARBA" id="ARBA00022679"/>
    </source>
</evidence>
<dbReference type="EC" id="2.7.11.32" evidence="5"/>
<dbReference type="PANTHER" id="PTHR31756">
    <property type="entry name" value="PYRUVATE, PHOSPHATE DIKINASE REGULATORY PROTEIN 1, CHLOROPLASTIC"/>
    <property type="match status" value="1"/>
</dbReference>
<evidence type="ECO:0000256" key="3">
    <source>
        <dbReference type="ARBA" id="ARBA00022741"/>
    </source>
</evidence>
<keyword evidence="2 5" id="KW-0808">Transferase</keyword>